<dbReference type="GO" id="GO:0016491">
    <property type="term" value="F:oxidoreductase activity"/>
    <property type="evidence" value="ECO:0007669"/>
    <property type="project" value="UniProtKB-KW"/>
</dbReference>
<reference evidence="3 4" key="1">
    <citation type="journal article" date="2020" name="ISME J.">
        <title>Uncovering the hidden diversity of litter-decomposition mechanisms in mushroom-forming fungi.</title>
        <authorList>
            <person name="Floudas D."/>
            <person name="Bentzer J."/>
            <person name="Ahren D."/>
            <person name="Johansson T."/>
            <person name="Persson P."/>
            <person name="Tunlid A."/>
        </authorList>
    </citation>
    <scope>NUCLEOTIDE SEQUENCE [LARGE SCALE GENOMIC DNA]</scope>
    <source>
        <strain evidence="3 4">CBS 291.85</strain>
    </source>
</reference>
<organism evidence="3 4">
    <name type="scientific">Tetrapyrgos nigripes</name>
    <dbReference type="NCBI Taxonomy" id="182062"/>
    <lineage>
        <taxon>Eukaryota</taxon>
        <taxon>Fungi</taxon>
        <taxon>Dikarya</taxon>
        <taxon>Basidiomycota</taxon>
        <taxon>Agaricomycotina</taxon>
        <taxon>Agaricomycetes</taxon>
        <taxon>Agaricomycetidae</taxon>
        <taxon>Agaricales</taxon>
        <taxon>Marasmiineae</taxon>
        <taxon>Marasmiaceae</taxon>
        <taxon>Tetrapyrgos</taxon>
    </lineage>
</organism>
<comment type="caution">
    <text evidence="3">The sequence shown here is derived from an EMBL/GenBank/DDBJ whole genome shotgun (WGS) entry which is preliminary data.</text>
</comment>
<dbReference type="AlphaFoldDB" id="A0A8H5GPY2"/>
<keyword evidence="4" id="KW-1185">Reference proteome</keyword>
<proteinExistence type="predicted"/>
<dbReference type="InterPro" id="IPR036291">
    <property type="entry name" value="NAD(P)-bd_dom_sf"/>
</dbReference>
<protein>
    <recommendedName>
        <fullName evidence="2">Gfo/Idh/MocA-like oxidoreductase N-terminal domain-containing protein</fullName>
    </recommendedName>
</protein>
<dbReference type="Proteomes" id="UP000559256">
    <property type="component" value="Unassembled WGS sequence"/>
</dbReference>
<dbReference type="OrthoDB" id="64915at2759"/>
<evidence type="ECO:0000313" key="3">
    <source>
        <dbReference type="EMBL" id="KAF5368867.1"/>
    </source>
</evidence>
<dbReference type="PANTHER" id="PTHR43818:SF11">
    <property type="entry name" value="BCDNA.GH03377"/>
    <property type="match status" value="1"/>
</dbReference>
<dbReference type="InterPro" id="IPR050463">
    <property type="entry name" value="Gfo/Idh/MocA_oxidrdct_glycsds"/>
</dbReference>
<dbReference type="InterPro" id="IPR000683">
    <property type="entry name" value="Gfo/Idh/MocA-like_OxRdtase_N"/>
</dbReference>
<gene>
    <name evidence="3" type="ORF">D9758_002831</name>
</gene>
<name>A0A8H5GPY2_9AGAR</name>
<accession>A0A8H5GPY2</accession>
<evidence type="ECO:0000313" key="4">
    <source>
        <dbReference type="Proteomes" id="UP000559256"/>
    </source>
</evidence>
<sequence length="144" mass="15505">MTQYNVGFIGLSTSGWAHTALVPPLLENNKYSLKAISTSSKESAEATAAEYSKRTRQEVKAYYGSTSQIANDPDVNFVAVSVKAPLHKQALTPVLEAGKDFFLEWPAGKNTAETIEFAEAAKAKGLKSLVGLQGWQSPAIKKVT</sequence>
<dbReference type="PANTHER" id="PTHR43818">
    <property type="entry name" value="BCDNA.GH03377"/>
    <property type="match status" value="1"/>
</dbReference>
<feature type="domain" description="Gfo/Idh/MocA-like oxidoreductase N-terminal" evidence="2">
    <location>
        <begin position="5"/>
        <end position="131"/>
    </location>
</feature>
<dbReference type="GO" id="GO:0000166">
    <property type="term" value="F:nucleotide binding"/>
    <property type="evidence" value="ECO:0007669"/>
    <property type="project" value="InterPro"/>
</dbReference>
<keyword evidence="1" id="KW-0560">Oxidoreductase</keyword>
<dbReference type="SUPFAM" id="SSF51735">
    <property type="entry name" value="NAD(P)-binding Rossmann-fold domains"/>
    <property type="match status" value="1"/>
</dbReference>
<evidence type="ECO:0000259" key="2">
    <source>
        <dbReference type="Pfam" id="PF01408"/>
    </source>
</evidence>
<dbReference type="Pfam" id="PF01408">
    <property type="entry name" value="GFO_IDH_MocA"/>
    <property type="match status" value="1"/>
</dbReference>
<dbReference type="Gene3D" id="3.40.50.720">
    <property type="entry name" value="NAD(P)-binding Rossmann-like Domain"/>
    <property type="match status" value="1"/>
</dbReference>
<evidence type="ECO:0000256" key="1">
    <source>
        <dbReference type="ARBA" id="ARBA00023002"/>
    </source>
</evidence>
<dbReference type="EMBL" id="JAACJM010000014">
    <property type="protein sequence ID" value="KAF5368867.1"/>
    <property type="molecule type" value="Genomic_DNA"/>
</dbReference>